<dbReference type="Gene3D" id="3.30.450.40">
    <property type="match status" value="1"/>
</dbReference>
<dbReference type="InterPro" id="IPR043128">
    <property type="entry name" value="Rev_trsase/Diguanyl_cyclase"/>
</dbReference>
<dbReference type="InterPro" id="IPR050469">
    <property type="entry name" value="Diguanylate_Cyclase"/>
</dbReference>
<keyword evidence="3" id="KW-1185">Reference proteome</keyword>
<comment type="caution">
    <text evidence="2">The sequence shown here is derived from an EMBL/GenBank/DDBJ whole genome shotgun (WGS) entry which is preliminary data.</text>
</comment>
<dbReference type="Proteomes" id="UP001280629">
    <property type="component" value="Unassembled WGS sequence"/>
</dbReference>
<name>A0ABU4G043_9BACL</name>
<dbReference type="CDD" id="cd01949">
    <property type="entry name" value="GGDEF"/>
    <property type="match status" value="1"/>
</dbReference>
<dbReference type="PROSITE" id="PS50887">
    <property type="entry name" value="GGDEF"/>
    <property type="match status" value="1"/>
</dbReference>
<organism evidence="2 3">
    <name type="scientific">Sporosarcina aquimarina</name>
    <dbReference type="NCBI Taxonomy" id="114975"/>
    <lineage>
        <taxon>Bacteria</taxon>
        <taxon>Bacillati</taxon>
        <taxon>Bacillota</taxon>
        <taxon>Bacilli</taxon>
        <taxon>Bacillales</taxon>
        <taxon>Caryophanaceae</taxon>
        <taxon>Sporosarcina</taxon>
    </lineage>
</organism>
<dbReference type="PANTHER" id="PTHR45138:SF9">
    <property type="entry name" value="DIGUANYLATE CYCLASE DGCM-RELATED"/>
    <property type="match status" value="1"/>
</dbReference>
<dbReference type="EMBL" id="JAUBDH010000005">
    <property type="protein sequence ID" value="MDW0110338.1"/>
    <property type="molecule type" value="Genomic_DNA"/>
</dbReference>
<dbReference type="SMART" id="SM00267">
    <property type="entry name" value="GGDEF"/>
    <property type="match status" value="1"/>
</dbReference>
<accession>A0ABU4G043</accession>
<evidence type="ECO:0000313" key="3">
    <source>
        <dbReference type="Proteomes" id="UP001280629"/>
    </source>
</evidence>
<dbReference type="InterPro" id="IPR029016">
    <property type="entry name" value="GAF-like_dom_sf"/>
</dbReference>
<dbReference type="InterPro" id="IPR029787">
    <property type="entry name" value="Nucleotide_cyclase"/>
</dbReference>
<proteinExistence type="predicted"/>
<keyword evidence="2" id="KW-0808">Transferase</keyword>
<dbReference type="EC" id="2.7.7.65" evidence="2"/>
<sequence>MKTNEQIFESIKGNLFNLLIDILKEPDYQELLNQLGDLFKTYFKVEIVDLYFYEENQFNSVSNFKRIENNQDPSNIINDSLMIRDSEQNPVALLLVKSTEAWNSFAVSDYIHELQLLMGKFLTAFKDSEARKIQSDSNHHLLYAMKKFNSTLETSVIFEQLINTVTHNLPDVSVELILSHEELHENSDYRLFNYANESDSTVTAFLTGELNIDEHLKCGTKVLNAPVKGKQGTYGILQLSAPADYLFNGIVKNFVANISESAGYAVENSSLYAQSSRLIRDLQLVNEVSKKLTGRLERQEMITYINEKLIGTFDHEEIAFVSLRDGIRIMAKETSNFFYTPAGIRYLDYVEQYIKKNLDATYIPDLNHSENNELTVYRSLIMTPMILADNFVGYFLMMHTKKYKYSLDDFKLAKAIVSHFSLALSNLNLREELQNLADKDQLTGLFSRRYLDNNMSRSYQNGIGGAFLLLDIDNFKLVNDRYGHAIGDQVLKQTAEVLQMHTKENGIAGRWGGEEFAIYLPSASLSKGKEVAKSILQQVPLATEPPVTISIGVNFWNPSTNRKTYQQLFQETDKALYNAKNKGKNQFITCDAF</sequence>
<evidence type="ECO:0000259" key="1">
    <source>
        <dbReference type="PROSITE" id="PS50887"/>
    </source>
</evidence>
<evidence type="ECO:0000313" key="2">
    <source>
        <dbReference type="EMBL" id="MDW0110338.1"/>
    </source>
</evidence>
<dbReference type="GO" id="GO:0052621">
    <property type="term" value="F:diguanylate cyclase activity"/>
    <property type="evidence" value="ECO:0007669"/>
    <property type="project" value="UniProtKB-EC"/>
</dbReference>
<protein>
    <submittedName>
        <fullName evidence="2">Sensor domain-containing diguanylate cyclase</fullName>
        <ecNumber evidence="2">2.7.7.65</ecNumber>
    </submittedName>
</protein>
<dbReference type="SUPFAM" id="SSF55073">
    <property type="entry name" value="Nucleotide cyclase"/>
    <property type="match status" value="1"/>
</dbReference>
<dbReference type="Pfam" id="PF00990">
    <property type="entry name" value="GGDEF"/>
    <property type="match status" value="1"/>
</dbReference>
<keyword evidence="2" id="KW-0548">Nucleotidyltransferase</keyword>
<dbReference type="SUPFAM" id="SSF55781">
    <property type="entry name" value="GAF domain-like"/>
    <property type="match status" value="2"/>
</dbReference>
<dbReference type="NCBIfam" id="TIGR00254">
    <property type="entry name" value="GGDEF"/>
    <property type="match status" value="1"/>
</dbReference>
<dbReference type="InterPro" id="IPR000160">
    <property type="entry name" value="GGDEF_dom"/>
</dbReference>
<dbReference type="RefSeq" id="WP_317935894.1">
    <property type="nucleotide sequence ID" value="NZ_JAUBDH010000005.1"/>
</dbReference>
<reference evidence="2 3" key="1">
    <citation type="submission" date="2023-06" db="EMBL/GenBank/DDBJ databases">
        <title>Sporosarcina sp. nov., isolated from Korean traditional fermented seafood 'Jeotgal'.</title>
        <authorList>
            <person name="Yang A.-I."/>
            <person name="Shin N.-R."/>
        </authorList>
    </citation>
    <scope>NUCLEOTIDE SEQUENCE [LARGE SCALE GENOMIC DNA]</scope>
    <source>
        <strain evidence="2 3">KCTC3840</strain>
    </source>
</reference>
<feature type="domain" description="GGDEF" evidence="1">
    <location>
        <begin position="463"/>
        <end position="592"/>
    </location>
</feature>
<dbReference type="Gene3D" id="3.30.70.270">
    <property type="match status" value="1"/>
</dbReference>
<dbReference type="PANTHER" id="PTHR45138">
    <property type="entry name" value="REGULATORY COMPONENTS OF SENSORY TRANSDUCTION SYSTEM"/>
    <property type="match status" value="1"/>
</dbReference>
<gene>
    <name evidence="2" type="ORF">QT716_09850</name>
</gene>